<dbReference type="PANTHER" id="PTHR31658:SF0">
    <property type="entry name" value="CONSERVED OLIGOMERIC GOLGI COMPLEX SUBUNIT 1"/>
    <property type="match status" value="1"/>
</dbReference>
<evidence type="ECO:0000256" key="1">
    <source>
        <dbReference type="ARBA" id="ARBA00004395"/>
    </source>
</evidence>
<reference evidence="10" key="1">
    <citation type="journal article" date="2020" name="Stud. Mycol.">
        <title>101 Dothideomycetes genomes: A test case for predicting lifestyles and emergence of pathogens.</title>
        <authorList>
            <person name="Haridas S."/>
            <person name="Albert R."/>
            <person name="Binder M."/>
            <person name="Bloem J."/>
            <person name="LaButti K."/>
            <person name="Salamov A."/>
            <person name="Andreopoulos B."/>
            <person name="Baker S."/>
            <person name="Barry K."/>
            <person name="Bills G."/>
            <person name="Bluhm B."/>
            <person name="Cannon C."/>
            <person name="Castanera R."/>
            <person name="Culley D."/>
            <person name="Daum C."/>
            <person name="Ezra D."/>
            <person name="Gonzalez J."/>
            <person name="Henrissat B."/>
            <person name="Kuo A."/>
            <person name="Liang C."/>
            <person name="Lipzen A."/>
            <person name="Lutzoni F."/>
            <person name="Magnuson J."/>
            <person name="Mondo S."/>
            <person name="Nolan M."/>
            <person name="Ohm R."/>
            <person name="Pangilinan J."/>
            <person name="Park H.-J."/>
            <person name="Ramirez L."/>
            <person name="Alfaro M."/>
            <person name="Sun H."/>
            <person name="Tritt A."/>
            <person name="Yoshinaga Y."/>
            <person name="Zwiers L.-H."/>
            <person name="Turgeon B."/>
            <person name="Goodwin S."/>
            <person name="Spatafora J."/>
            <person name="Crous P."/>
            <person name="Grigoriev I."/>
        </authorList>
    </citation>
    <scope>NUCLEOTIDE SEQUENCE [LARGE SCALE GENOMIC DNA]</scope>
    <source>
        <strain evidence="10">CECT 20119</strain>
    </source>
</reference>
<protein>
    <recommendedName>
        <fullName evidence="3">Conserved oligomeric Golgi complex subunit 1</fullName>
    </recommendedName>
</protein>
<sequence>MANSAPDPKEFRNWQDAFDYPIPVVRKLEQQLRTNISDNREKVRSLVGSSYRDLLGTADRIIDMNTEMQQLEDTFSEIGQKCNSRSINRLATNHARLMGNQRDEQTTKRRPAAEATLSSACLSACQRNLKSDGNPLLAARLLLLARLLQNSASKTAQGARMIGDQRLKINGLRTKLLVHIDRQVGKLEISRAQMLDLLLAYALITSSSLSDVFRHILHIRQECLTELCDQKKRKSMIRAIDLLFVTLEQVKSVFPKRLAETIERTTGPQLLSDSDLRSVLDLDLDISERWVSKDIRNYVPWLRNNDLKSDVLSNSLDEWSKTAASTINAGFDSLLQNLTKPSRITKLREAAVRHLLESDTRASGMDKEPLLMATRTLFVNRLSSIITSRSSSITQVVSVVVSDEGGKQHKVDALWDSGLASLDLRNGAASLRQQVILRSQGHDSTLSKFSEDISTWLVGLDELRKTIKEMQSLRWADSLDLDTDLDDNGGRYDDLFSKADPDELKKHLSSEIDVALHNCLDIVKDAAQLVSAGSQSEANGKAGFTARSLYLIRLLRILSPHLSSEELVLLADQIASTLHTAIAKDVVQNITDHQSAKHNLADLFGGDTPIILWSGTPPLPSQPGSRSFRLLRDLSKAMTNVGSDVWVKSAVVAVKIQMMEVIAGKIEHLLSESANGETAESNHAIKESEEGSGDNKAGDADEKGIASVQSQTSLKQKLQQALFDAIYLGEVLDVPEAHMQERVSQAIDRLKSKAEVDESAMDRLSKSAQTYHKRTYLLFGILANN</sequence>
<evidence type="ECO:0000256" key="8">
    <source>
        <dbReference type="SAM" id="MobiDB-lite"/>
    </source>
</evidence>
<evidence type="ECO:0000256" key="3">
    <source>
        <dbReference type="ARBA" id="ARBA00020978"/>
    </source>
</evidence>
<evidence type="ECO:0000313" key="10">
    <source>
        <dbReference type="Proteomes" id="UP000799538"/>
    </source>
</evidence>
<evidence type="ECO:0000256" key="7">
    <source>
        <dbReference type="ARBA" id="ARBA00023136"/>
    </source>
</evidence>
<gene>
    <name evidence="9" type="ORF">BDZ85DRAFT_243648</name>
</gene>
<dbReference type="AlphaFoldDB" id="A0A6A6G195"/>
<organism evidence="9 10">
    <name type="scientific">Elsinoe ampelina</name>
    <dbReference type="NCBI Taxonomy" id="302913"/>
    <lineage>
        <taxon>Eukaryota</taxon>
        <taxon>Fungi</taxon>
        <taxon>Dikarya</taxon>
        <taxon>Ascomycota</taxon>
        <taxon>Pezizomycotina</taxon>
        <taxon>Dothideomycetes</taxon>
        <taxon>Dothideomycetidae</taxon>
        <taxon>Myriangiales</taxon>
        <taxon>Elsinoaceae</taxon>
        <taxon>Elsinoe</taxon>
    </lineage>
</organism>
<keyword evidence="7" id="KW-0472">Membrane</keyword>
<keyword evidence="5" id="KW-0653">Protein transport</keyword>
<dbReference type="GO" id="GO:0015031">
    <property type="term" value="P:protein transport"/>
    <property type="evidence" value="ECO:0007669"/>
    <property type="project" value="UniProtKB-KW"/>
</dbReference>
<dbReference type="GO" id="GO:0006891">
    <property type="term" value="P:intra-Golgi vesicle-mediated transport"/>
    <property type="evidence" value="ECO:0007669"/>
    <property type="project" value="InterPro"/>
</dbReference>
<comment type="subcellular location">
    <subcellularLocation>
        <location evidence="1">Golgi apparatus membrane</location>
        <topology evidence="1">Peripheral membrane protein</topology>
    </subcellularLocation>
</comment>
<evidence type="ECO:0000256" key="6">
    <source>
        <dbReference type="ARBA" id="ARBA00023034"/>
    </source>
</evidence>
<dbReference type="GO" id="GO:0000139">
    <property type="term" value="C:Golgi membrane"/>
    <property type="evidence" value="ECO:0007669"/>
    <property type="project" value="UniProtKB-SubCell"/>
</dbReference>
<keyword evidence="6" id="KW-0333">Golgi apparatus</keyword>
<dbReference type="Pfam" id="PF08700">
    <property type="entry name" value="VPS51_Exo84_N"/>
    <property type="match status" value="1"/>
</dbReference>
<proteinExistence type="inferred from homology"/>
<feature type="region of interest" description="Disordered" evidence="8">
    <location>
        <begin position="674"/>
        <end position="704"/>
    </location>
</feature>
<evidence type="ECO:0000256" key="2">
    <source>
        <dbReference type="ARBA" id="ARBA00006653"/>
    </source>
</evidence>
<accession>A0A6A6G195</accession>
<comment type="similarity">
    <text evidence="2">Belongs to the COG1 family.</text>
</comment>
<name>A0A6A6G195_9PEZI</name>
<evidence type="ECO:0000256" key="4">
    <source>
        <dbReference type="ARBA" id="ARBA00022448"/>
    </source>
</evidence>
<dbReference type="GO" id="GO:0017119">
    <property type="term" value="C:Golgi transport complex"/>
    <property type="evidence" value="ECO:0007669"/>
    <property type="project" value="InterPro"/>
</dbReference>
<dbReference type="Proteomes" id="UP000799538">
    <property type="component" value="Unassembled WGS sequence"/>
</dbReference>
<dbReference type="EMBL" id="ML992517">
    <property type="protein sequence ID" value="KAF2219393.1"/>
    <property type="molecule type" value="Genomic_DNA"/>
</dbReference>
<dbReference type="PANTHER" id="PTHR31658">
    <property type="entry name" value="CONSERVED OLIGOMERIC GOLGI COMPLEX SUBUNIT 1"/>
    <property type="match status" value="1"/>
</dbReference>
<evidence type="ECO:0000313" key="9">
    <source>
        <dbReference type="EMBL" id="KAF2219393.1"/>
    </source>
</evidence>
<keyword evidence="10" id="KW-1185">Reference proteome</keyword>
<dbReference type="InterPro" id="IPR033370">
    <property type="entry name" value="COG1"/>
</dbReference>
<keyword evidence="4" id="KW-0813">Transport</keyword>
<dbReference type="OrthoDB" id="46189at2759"/>
<evidence type="ECO:0000256" key="5">
    <source>
        <dbReference type="ARBA" id="ARBA00022927"/>
    </source>
</evidence>